<evidence type="ECO:0000313" key="2">
    <source>
        <dbReference type="Proteomes" id="UP001044222"/>
    </source>
</evidence>
<reference evidence="1" key="1">
    <citation type="submission" date="2021-01" db="EMBL/GenBank/DDBJ databases">
        <title>A chromosome-scale assembly of European eel, Anguilla anguilla.</title>
        <authorList>
            <person name="Henkel C."/>
            <person name="Jong-Raadsen S.A."/>
            <person name="Dufour S."/>
            <person name="Weltzien F.-A."/>
            <person name="Palstra A.P."/>
            <person name="Pelster B."/>
            <person name="Spaink H.P."/>
            <person name="Van Den Thillart G.E."/>
            <person name="Jansen H."/>
            <person name="Zahm M."/>
            <person name="Klopp C."/>
            <person name="Cedric C."/>
            <person name="Louis A."/>
            <person name="Berthelot C."/>
            <person name="Parey E."/>
            <person name="Roest Crollius H."/>
            <person name="Montfort J."/>
            <person name="Robinson-Rechavi M."/>
            <person name="Bucao C."/>
            <person name="Bouchez O."/>
            <person name="Gislard M."/>
            <person name="Lluch J."/>
            <person name="Milhes M."/>
            <person name="Lampietro C."/>
            <person name="Lopez Roques C."/>
            <person name="Donnadieu C."/>
            <person name="Braasch I."/>
            <person name="Desvignes T."/>
            <person name="Postlethwait J."/>
            <person name="Bobe J."/>
            <person name="Guiguen Y."/>
            <person name="Dirks R."/>
        </authorList>
    </citation>
    <scope>NUCLEOTIDE SEQUENCE</scope>
    <source>
        <strain evidence="1">Tag_6206</strain>
        <tissue evidence="1">Liver</tissue>
    </source>
</reference>
<proteinExistence type="predicted"/>
<sequence>MSCSVIEVHPGRSENTSLPIQEFSEVLDLVSRQLLPYGYLGGCSASYHRLSKLTWYIWVVRRRPGCLTL</sequence>
<dbReference type="AlphaFoldDB" id="A0A9D3M592"/>
<name>A0A9D3M592_ANGAN</name>
<accession>A0A9D3M592</accession>
<comment type="caution">
    <text evidence="1">The sequence shown here is derived from an EMBL/GenBank/DDBJ whole genome shotgun (WGS) entry which is preliminary data.</text>
</comment>
<gene>
    <name evidence="1" type="ORF">ANANG_G00181030</name>
</gene>
<protein>
    <submittedName>
        <fullName evidence="1">Uncharacterized protein</fullName>
    </submittedName>
</protein>
<dbReference type="Proteomes" id="UP001044222">
    <property type="component" value="Chromosome 9"/>
</dbReference>
<dbReference type="EMBL" id="JAFIRN010000009">
    <property type="protein sequence ID" value="KAG5842750.1"/>
    <property type="molecule type" value="Genomic_DNA"/>
</dbReference>
<evidence type="ECO:0000313" key="1">
    <source>
        <dbReference type="EMBL" id="KAG5842750.1"/>
    </source>
</evidence>
<organism evidence="1 2">
    <name type="scientific">Anguilla anguilla</name>
    <name type="common">European freshwater eel</name>
    <name type="synonym">Muraena anguilla</name>
    <dbReference type="NCBI Taxonomy" id="7936"/>
    <lineage>
        <taxon>Eukaryota</taxon>
        <taxon>Metazoa</taxon>
        <taxon>Chordata</taxon>
        <taxon>Craniata</taxon>
        <taxon>Vertebrata</taxon>
        <taxon>Euteleostomi</taxon>
        <taxon>Actinopterygii</taxon>
        <taxon>Neopterygii</taxon>
        <taxon>Teleostei</taxon>
        <taxon>Anguilliformes</taxon>
        <taxon>Anguillidae</taxon>
        <taxon>Anguilla</taxon>
    </lineage>
</organism>
<keyword evidence="2" id="KW-1185">Reference proteome</keyword>